<dbReference type="Proteomes" id="UP000308181">
    <property type="component" value="Unassembled WGS sequence"/>
</dbReference>
<comment type="similarity">
    <text evidence="1">Belongs to the iron-containing alcohol dehydrogenase family.</text>
</comment>
<evidence type="ECO:0000259" key="3">
    <source>
        <dbReference type="Pfam" id="PF00465"/>
    </source>
</evidence>
<dbReference type="GO" id="GO:1990362">
    <property type="term" value="F:butanol dehydrogenase (NAD+) activity"/>
    <property type="evidence" value="ECO:0007669"/>
    <property type="project" value="InterPro"/>
</dbReference>
<evidence type="ECO:0000313" key="6">
    <source>
        <dbReference type="Proteomes" id="UP000308181"/>
    </source>
</evidence>
<dbReference type="InterPro" id="IPR001670">
    <property type="entry name" value="ADH_Fe/GldA"/>
</dbReference>
<comment type="caution">
    <text evidence="5">The sequence shown here is derived from an EMBL/GenBank/DDBJ whole genome shotgun (WGS) entry which is preliminary data.</text>
</comment>
<dbReference type="AlphaFoldDB" id="A0A4U1BX12"/>
<dbReference type="GO" id="GO:0046872">
    <property type="term" value="F:metal ion binding"/>
    <property type="evidence" value="ECO:0007669"/>
    <property type="project" value="InterPro"/>
</dbReference>
<keyword evidence="2" id="KW-0560">Oxidoreductase</keyword>
<feature type="domain" description="Fe-containing alcohol dehydrogenase-like C-terminal" evidence="4">
    <location>
        <begin position="191"/>
        <end position="360"/>
    </location>
</feature>
<keyword evidence="6" id="KW-1185">Reference proteome</keyword>
<dbReference type="EMBL" id="SWBP01000003">
    <property type="protein sequence ID" value="TKB97532.1"/>
    <property type="molecule type" value="Genomic_DNA"/>
</dbReference>
<dbReference type="GO" id="GO:0008106">
    <property type="term" value="F:alcohol dehydrogenase (NADP+) activity"/>
    <property type="evidence" value="ECO:0007669"/>
    <property type="project" value="TreeGrafter"/>
</dbReference>
<dbReference type="Gene3D" id="1.20.1090.10">
    <property type="entry name" value="Dehydroquinate synthase-like - alpha domain"/>
    <property type="match status" value="1"/>
</dbReference>
<dbReference type="OrthoDB" id="9801156at2"/>
<dbReference type="Gene3D" id="3.40.50.1970">
    <property type="match status" value="1"/>
</dbReference>
<dbReference type="Pfam" id="PF00465">
    <property type="entry name" value="Fe-ADH"/>
    <property type="match status" value="1"/>
</dbReference>
<protein>
    <submittedName>
        <fullName evidence="5">Iron-containing alcohol dehydrogenase</fullName>
    </submittedName>
</protein>
<evidence type="ECO:0000259" key="4">
    <source>
        <dbReference type="Pfam" id="PF25137"/>
    </source>
</evidence>
<sequence>MLMENFQYYNPTKILFGKDVIDQLCTEASVYGKKCIIIIGQGSVKKSGLYARVLSLMNISGLEHVTFEGVKSNPLYQDAEEAIELAKENKVDLIVAIGGGSVIDTAKAVAMGFYADHSVWDFYLQKAPRPTKALPLLNILTLAATGTEMNSATVLQDTVSGMKKGYSAPCLFPKVSFLDPTFTQTVPLNYTAYGVADLISHSLEQFFGKGDAPLSDLYTASVIKLAIDYGLKIRKDPENFEYRSQIMWLATNALNGTLKAGKNSGDWGVHGLEHTLSVLYDIPHGAGLSIVYPAWLKQHQPQINAKLAFLAKHVFEIQETDEVLAANIFITQLEAFFTQIETPIRLNQADIHINDQEKIISNFKLNKVTGSVYPLGEKEYEEILAKMW</sequence>
<evidence type="ECO:0000313" key="5">
    <source>
        <dbReference type="EMBL" id="TKB97532.1"/>
    </source>
</evidence>
<gene>
    <name evidence="5" type="ORF">FA046_09155</name>
</gene>
<dbReference type="Pfam" id="PF25137">
    <property type="entry name" value="ADH_Fe_C"/>
    <property type="match status" value="1"/>
</dbReference>
<evidence type="ECO:0000256" key="2">
    <source>
        <dbReference type="ARBA" id="ARBA00023002"/>
    </source>
</evidence>
<dbReference type="SUPFAM" id="SSF56796">
    <property type="entry name" value="Dehydroquinate synthase-like"/>
    <property type="match status" value="1"/>
</dbReference>
<reference evidence="5 6" key="1">
    <citation type="submission" date="2019-04" db="EMBL/GenBank/DDBJ databases">
        <title>Pedobacter sp. AR-3-17 sp. nov., isolated from Arctic soil.</title>
        <authorList>
            <person name="Dahal R.H."/>
            <person name="Kim D.-U."/>
        </authorList>
    </citation>
    <scope>NUCLEOTIDE SEQUENCE [LARGE SCALE GENOMIC DNA]</scope>
    <source>
        <strain evidence="5 6">AR-3-17</strain>
    </source>
</reference>
<accession>A0A4U1BX12</accession>
<dbReference type="GO" id="GO:0005829">
    <property type="term" value="C:cytosol"/>
    <property type="evidence" value="ECO:0007669"/>
    <property type="project" value="TreeGrafter"/>
</dbReference>
<dbReference type="InterPro" id="IPR044731">
    <property type="entry name" value="BDH-like"/>
</dbReference>
<dbReference type="CDD" id="cd08187">
    <property type="entry name" value="BDH"/>
    <property type="match status" value="1"/>
</dbReference>
<organism evidence="5 6">
    <name type="scientific">Pedobacter cryophilus</name>
    <dbReference type="NCBI Taxonomy" id="2571271"/>
    <lineage>
        <taxon>Bacteria</taxon>
        <taxon>Pseudomonadati</taxon>
        <taxon>Bacteroidota</taxon>
        <taxon>Sphingobacteriia</taxon>
        <taxon>Sphingobacteriales</taxon>
        <taxon>Sphingobacteriaceae</taxon>
        <taxon>Pedobacter</taxon>
    </lineage>
</organism>
<dbReference type="InterPro" id="IPR056798">
    <property type="entry name" value="ADH_Fe_C"/>
</dbReference>
<dbReference type="FunFam" id="3.40.50.1970:FF:000003">
    <property type="entry name" value="Alcohol dehydrogenase, iron-containing"/>
    <property type="match status" value="1"/>
</dbReference>
<dbReference type="PANTHER" id="PTHR43633">
    <property type="entry name" value="ALCOHOL DEHYDROGENASE YQHD"/>
    <property type="match status" value="1"/>
</dbReference>
<name>A0A4U1BX12_9SPHI</name>
<dbReference type="PANTHER" id="PTHR43633:SF1">
    <property type="entry name" value="ALCOHOL DEHYDROGENASE YQHD"/>
    <property type="match status" value="1"/>
</dbReference>
<dbReference type="GO" id="GO:1990002">
    <property type="term" value="F:methylglyoxal reductase (NADPH) (acetol producing) activity"/>
    <property type="evidence" value="ECO:0007669"/>
    <property type="project" value="TreeGrafter"/>
</dbReference>
<feature type="domain" description="Alcohol dehydrogenase iron-type/glycerol dehydrogenase GldA" evidence="3">
    <location>
        <begin position="11"/>
        <end position="180"/>
    </location>
</feature>
<evidence type="ECO:0000256" key="1">
    <source>
        <dbReference type="ARBA" id="ARBA00007358"/>
    </source>
</evidence>
<proteinExistence type="inferred from homology"/>